<dbReference type="EMBL" id="DS985258">
    <property type="protein sequence ID" value="EDV20646.1"/>
    <property type="molecule type" value="Genomic_DNA"/>
</dbReference>
<dbReference type="RefSeq" id="XP_002116846.1">
    <property type="nucleotide sequence ID" value="XM_002116810.1"/>
</dbReference>
<dbReference type="OrthoDB" id="5034579at2759"/>
<evidence type="ECO:0000256" key="9">
    <source>
        <dbReference type="ARBA" id="ARBA00046672"/>
    </source>
</evidence>
<protein>
    <recommendedName>
        <fullName evidence="7">ornithine decarboxylase</fullName>
        <ecNumber evidence="7">4.1.1.17</ecNumber>
    </recommendedName>
</protein>
<dbReference type="GO" id="GO:0004586">
    <property type="term" value="F:ornithine decarboxylase activity"/>
    <property type="evidence" value="ECO:0000318"/>
    <property type="project" value="GO_Central"/>
</dbReference>
<evidence type="ECO:0000256" key="5">
    <source>
        <dbReference type="ARBA" id="ARBA00023239"/>
    </source>
</evidence>
<comment type="cofactor">
    <cofactor evidence="1 11">
        <name>pyridoxal 5'-phosphate</name>
        <dbReference type="ChEBI" id="CHEBI:597326"/>
    </cofactor>
</comment>
<dbReference type="OMA" id="FISEDYW"/>
<dbReference type="InterPro" id="IPR029066">
    <property type="entry name" value="PLP-binding_barrel"/>
</dbReference>
<dbReference type="InterPro" id="IPR002433">
    <property type="entry name" value="Orn_de-COase"/>
</dbReference>
<dbReference type="KEGG" id="tad:TRIADDRAFT_31473"/>
<feature type="modified residue" description="N6-(pyridoxal phosphate)lysine" evidence="11">
    <location>
        <position position="42"/>
    </location>
</feature>
<accession>B3S9G7</accession>
<evidence type="ECO:0000313" key="14">
    <source>
        <dbReference type="Proteomes" id="UP000009022"/>
    </source>
</evidence>
<dbReference type="Gene3D" id="3.20.20.10">
    <property type="entry name" value="Alanine racemase"/>
    <property type="match status" value="1"/>
</dbReference>
<dbReference type="AlphaFoldDB" id="B3S9G7"/>
<evidence type="ECO:0000256" key="8">
    <source>
        <dbReference type="ARBA" id="ARBA00037173"/>
    </source>
</evidence>
<dbReference type="PANTHER" id="PTHR11482">
    <property type="entry name" value="ARGININE/DIAMINOPIMELATE/ORNITHINE DECARBOXYLASE"/>
    <property type="match status" value="1"/>
</dbReference>
<evidence type="ECO:0000256" key="10">
    <source>
        <dbReference type="ARBA" id="ARBA00049127"/>
    </source>
</evidence>
<comment type="pathway">
    <text evidence="6">Amine and polyamine biosynthesis; putrescine biosynthesis via L-ornithine pathway; putrescine from L-ornithine: step 1/1.</text>
</comment>
<dbReference type="EC" id="4.1.1.17" evidence="7"/>
<dbReference type="STRING" id="10228.B3S9G7"/>
<dbReference type="Proteomes" id="UP000009022">
    <property type="component" value="Unassembled WGS sequence"/>
</dbReference>
<name>B3S9G7_TRIAD</name>
<dbReference type="InParanoid" id="B3S9G7"/>
<dbReference type="PhylomeDB" id="B3S9G7"/>
<dbReference type="PROSITE" id="PS00878">
    <property type="entry name" value="ODR_DC_2_1"/>
    <property type="match status" value="1"/>
</dbReference>
<comment type="catalytic activity">
    <reaction evidence="10">
        <text>L-ornithine + H(+) = putrescine + CO2</text>
        <dbReference type="Rhea" id="RHEA:22964"/>
        <dbReference type="ChEBI" id="CHEBI:15378"/>
        <dbReference type="ChEBI" id="CHEBI:16526"/>
        <dbReference type="ChEBI" id="CHEBI:46911"/>
        <dbReference type="ChEBI" id="CHEBI:326268"/>
        <dbReference type="EC" id="4.1.1.17"/>
    </reaction>
</comment>
<evidence type="ECO:0000256" key="4">
    <source>
        <dbReference type="ARBA" id="ARBA00023115"/>
    </source>
</evidence>
<comment type="similarity">
    <text evidence="2">Belongs to the Orn/Lys/Arg decarboxylase class-II family.</text>
</comment>
<dbReference type="PRINTS" id="PR01179">
    <property type="entry name" value="ODADCRBXLASE"/>
</dbReference>
<evidence type="ECO:0000259" key="12">
    <source>
        <dbReference type="Pfam" id="PF02784"/>
    </source>
</evidence>
<dbReference type="PANTHER" id="PTHR11482:SF6">
    <property type="entry name" value="ORNITHINE DECARBOXYLASE 1-RELATED"/>
    <property type="match status" value="1"/>
</dbReference>
<keyword evidence="3 11" id="KW-0663">Pyridoxal phosphate</keyword>
<sequence length="390" mass="43155">MPYVKFKNEDDPFYLVDISDLICKYKTWMSLLPRIRPFYAMKCNPNFQMVATLCRLGAGLDVASAGEIETAVALGLKGEDVIYSNTCKGISHLKVAANEGITQMTFDSEEELHRIKRILPNARLLLRLLVDDSGAQWKHGIKAGAPFSRVSHLFKVAKKLGLNLVGTSFHVGSDCGDPSAYSKAIERCRKAFDIAVSLGMELSMLDIGGGYPGHADTLFKNVGATSINEAIDIHFPSGCGVKIISEPGKYFAMSSSILCANIIGKRLRYEDGDVQIEGVKALEVMYHISEGMGGSFLSVIATHQQYIPKKLSNNNEKCYRSSLWGPSCTATDCLLSDFNLPEMETGEWVYYDDLGAYTSSTATNFNGFKKAKSSYFISEDYWYDIFLQKL</sequence>
<evidence type="ECO:0000256" key="6">
    <source>
        <dbReference type="ARBA" id="ARBA00034115"/>
    </source>
</evidence>
<dbReference type="Pfam" id="PF02784">
    <property type="entry name" value="Orn_Arg_deC_N"/>
    <property type="match status" value="1"/>
</dbReference>
<feature type="active site" description="Proton donor" evidence="11">
    <location>
        <position position="328"/>
    </location>
</feature>
<dbReference type="InterPro" id="IPR022653">
    <property type="entry name" value="De-COase2_pyr-phos_BS"/>
</dbReference>
<evidence type="ECO:0000256" key="11">
    <source>
        <dbReference type="PIRSR" id="PIRSR600183-50"/>
    </source>
</evidence>
<keyword evidence="5" id="KW-0456">Lyase</keyword>
<dbReference type="SUPFAM" id="SSF51419">
    <property type="entry name" value="PLP-binding barrel"/>
    <property type="match status" value="1"/>
</dbReference>
<dbReference type="eggNOG" id="KOG0622">
    <property type="taxonomic scope" value="Eukaryota"/>
</dbReference>
<keyword evidence="4" id="KW-0620">Polyamine biosynthesis</keyword>
<dbReference type="GeneID" id="6758059"/>
<evidence type="ECO:0000313" key="13">
    <source>
        <dbReference type="EMBL" id="EDV20646.1"/>
    </source>
</evidence>
<dbReference type="PRINTS" id="PR01182">
    <property type="entry name" value="ORNDCRBXLASE"/>
</dbReference>
<dbReference type="CDD" id="cd00622">
    <property type="entry name" value="PLPDE_III_ODC"/>
    <property type="match status" value="1"/>
</dbReference>
<reference evidence="13 14" key="1">
    <citation type="journal article" date="2008" name="Nature">
        <title>The Trichoplax genome and the nature of placozoans.</title>
        <authorList>
            <person name="Srivastava M."/>
            <person name="Begovic E."/>
            <person name="Chapman J."/>
            <person name="Putnam N.H."/>
            <person name="Hellsten U."/>
            <person name="Kawashima T."/>
            <person name="Kuo A."/>
            <person name="Mitros T."/>
            <person name="Salamov A."/>
            <person name="Carpenter M.L."/>
            <person name="Signorovitch A.Y."/>
            <person name="Moreno M.A."/>
            <person name="Kamm K."/>
            <person name="Grimwood J."/>
            <person name="Schmutz J."/>
            <person name="Shapiro H."/>
            <person name="Grigoriev I.V."/>
            <person name="Buss L.W."/>
            <person name="Schierwater B."/>
            <person name="Dellaporta S.L."/>
            <person name="Rokhsar D.S."/>
        </authorList>
    </citation>
    <scope>NUCLEOTIDE SEQUENCE [LARGE SCALE GENOMIC DNA]</scope>
    <source>
        <strain evidence="13 14">Grell-BS-1999</strain>
    </source>
</reference>
<feature type="domain" description="Orn/DAP/Arg decarboxylase 2 N-terminal" evidence="12">
    <location>
        <begin position="20"/>
        <end position="252"/>
    </location>
</feature>
<comment type="function">
    <text evidence="8">Catalyzes the first and rate-limiting step of polyamine biosynthesis that converts ornithine into putrescine, which is the precursor for the polyamines, spermidine and spermine. Polyamines are essential for cell proliferation and are implicated in cellular processes, ranging from DNA replication to apoptosis.</text>
</comment>
<dbReference type="HOGENOM" id="CLU_026444_1_1_1"/>
<dbReference type="SUPFAM" id="SSF50621">
    <property type="entry name" value="Alanine racemase C-terminal domain-like"/>
    <property type="match status" value="1"/>
</dbReference>
<organism evidence="13 14">
    <name type="scientific">Trichoplax adhaerens</name>
    <name type="common">Trichoplax reptans</name>
    <dbReference type="NCBI Taxonomy" id="10228"/>
    <lineage>
        <taxon>Eukaryota</taxon>
        <taxon>Metazoa</taxon>
        <taxon>Placozoa</taxon>
        <taxon>Uniplacotomia</taxon>
        <taxon>Trichoplacea</taxon>
        <taxon>Trichoplacidae</taxon>
        <taxon>Trichoplax</taxon>
    </lineage>
</organism>
<dbReference type="GO" id="GO:0033387">
    <property type="term" value="P:putrescine biosynthetic process from arginine, via ornithine"/>
    <property type="evidence" value="ECO:0000318"/>
    <property type="project" value="GO_Central"/>
</dbReference>
<dbReference type="InterPro" id="IPR009006">
    <property type="entry name" value="Ala_racemase/Decarboxylase_C"/>
</dbReference>
<dbReference type="GO" id="GO:0005737">
    <property type="term" value="C:cytoplasm"/>
    <property type="evidence" value="ECO:0000318"/>
    <property type="project" value="GO_Central"/>
</dbReference>
<dbReference type="InterPro" id="IPR022644">
    <property type="entry name" value="De-COase2_N"/>
</dbReference>
<keyword evidence="14" id="KW-1185">Reference proteome</keyword>
<evidence type="ECO:0000256" key="2">
    <source>
        <dbReference type="ARBA" id="ARBA00008872"/>
    </source>
</evidence>
<dbReference type="InterPro" id="IPR000183">
    <property type="entry name" value="Orn/DAP/Arg_de-COase"/>
</dbReference>
<evidence type="ECO:0000256" key="1">
    <source>
        <dbReference type="ARBA" id="ARBA00001933"/>
    </source>
</evidence>
<evidence type="ECO:0000256" key="7">
    <source>
        <dbReference type="ARBA" id="ARBA00034138"/>
    </source>
</evidence>
<gene>
    <name evidence="13" type="ORF">TRIADDRAFT_31473</name>
</gene>
<dbReference type="Gene3D" id="2.40.37.10">
    <property type="entry name" value="Lyase, Ornithine Decarboxylase, Chain A, domain 1"/>
    <property type="match status" value="1"/>
</dbReference>
<dbReference type="FunFam" id="2.40.37.10:FF:000037">
    <property type="entry name" value="Ornithine decarboxylase"/>
    <property type="match status" value="1"/>
</dbReference>
<comment type="subunit">
    <text evidence="9">Homodimer. Only the dimer is catalytically active, as the active sites are constructed of residues from both monomers.</text>
</comment>
<dbReference type="FunFam" id="3.20.20.10:FF:000005">
    <property type="entry name" value="Ornithine decarboxylase"/>
    <property type="match status" value="1"/>
</dbReference>
<evidence type="ECO:0000256" key="3">
    <source>
        <dbReference type="ARBA" id="ARBA00022898"/>
    </source>
</evidence>
<dbReference type="CTD" id="6758059"/>
<proteinExistence type="inferred from homology"/>